<proteinExistence type="predicted"/>
<sequence>MATHFGQIDAYFINMLDPKTHGGKRLINLFGSFGRAVVWFIPDGHPLPTNKIRSITHFIDVHYHIRDWEALVDILRHEKPVYFNFNEADNSAQIYTGSEPVGEDE</sequence>
<dbReference type="Proteomes" id="UP000886058">
    <property type="component" value="Unassembled WGS sequence"/>
</dbReference>
<gene>
    <name evidence="1" type="ORF">ENL07_09835</name>
</gene>
<protein>
    <submittedName>
        <fullName evidence="1">Uncharacterized protein</fullName>
    </submittedName>
</protein>
<organism evidence="1">
    <name type="scientific">Chlorobaculum parvum</name>
    <dbReference type="NCBI Taxonomy" id="274539"/>
    <lineage>
        <taxon>Bacteria</taxon>
        <taxon>Pseudomonadati</taxon>
        <taxon>Chlorobiota</taxon>
        <taxon>Chlorobiia</taxon>
        <taxon>Chlorobiales</taxon>
        <taxon>Chlorobiaceae</taxon>
        <taxon>Chlorobaculum</taxon>
    </lineage>
</organism>
<evidence type="ECO:0000313" key="1">
    <source>
        <dbReference type="EMBL" id="HHE32897.1"/>
    </source>
</evidence>
<comment type="caution">
    <text evidence="1">The sequence shown here is derived from an EMBL/GenBank/DDBJ whole genome shotgun (WGS) entry which is preliminary data.</text>
</comment>
<dbReference type="EMBL" id="DRSQ01000214">
    <property type="protein sequence ID" value="HHE32897.1"/>
    <property type="molecule type" value="Genomic_DNA"/>
</dbReference>
<reference evidence="1" key="1">
    <citation type="journal article" date="2020" name="mSystems">
        <title>Genome- and Community-Level Interaction Insights into Carbon Utilization and Element Cycling Functions of Hydrothermarchaeota in Hydrothermal Sediment.</title>
        <authorList>
            <person name="Zhou Z."/>
            <person name="Liu Y."/>
            <person name="Xu W."/>
            <person name="Pan J."/>
            <person name="Luo Z.H."/>
            <person name="Li M."/>
        </authorList>
    </citation>
    <scope>NUCLEOTIDE SEQUENCE [LARGE SCALE GENOMIC DNA]</scope>
    <source>
        <strain evidence="1">HyVt-633</strain>
    </source>
</reference>
<name>A0A7C5DFE9_9CHLB</name>
<accession>A0A7C5DFE9</accession>
<dbReference type="AlphaFoldDB" id="A0A7C5DFE9"/>